<evidence type="ECO:0000256" key="2">
    <source>
        <dbReference type="ARBA" id="ARBA00023239"/>
    </source>
</evidence>
<dbReference type="RefSeq" id="WP_005024024.1">
    <property type="nucleotide sequence ID" value="NZ_KE150239.1"/>
</dbReference>
<reference evidence="5 6" key="2">
    <citation type="submission" date="2013-04" db="EMBL/GenBank/DDBJ databases">
        <title>The Genome Sequence of Bilophila wadsworthia 3_1_6.</title>
        <authorList>
            <consortium name="The Broad Institute Genomics Platform"/>
            <person name="Earl A."/>
            <person name="Ward D."/>
            <person name="Feldgarden M."/>
            <person name="Gevers D."/>
            <person name="Sibley C."/>
            <person name="Strauss J."/>
            <person name="Allen-Vercoe E."/>
            <person name="Walker B."/>
            <person name="Young S."/>
            <person name="Zeng Q."/>
            <person name="Gargeya S."/>
            <person name="Fitzgerald M."/>
            <person name="Haas B."/>
            <person name="Abouelleil A."/>
            <person name="Allen A.W."/>
            <person name="Alvarado L."/>
            <person name="Arachchi H.M."/>
            <person name="Berlin A.M."/>
            <person name="Chapman S.B."/>
            <person name="Gainer-Dewar J."/>
            <person name="Goldberg J."/>
            <person name="Griggs A."/>
            <person name="Gujja S."/>
            <person name="Hansen M."/>
            <person name="Howarth C."/>
            <person name="Imamovic A."/>
            <person name="Ireland A."/>
            <person name="Larimer J."/>
            <person name="McCowan C."/>
            <person name="Murphy C."/>
            <person name="Pearson M."/>
            <person name="Poon T.W."/>
            <person name="Priest M."/>
            <person name="Roberts A."/>
            <person name="Saif S."/>
            <person name="Shea T."/>
            <person name="Sisk P."/>
            <person name="Sykes S."/>
            <person name="Wortman J."/>
            <person name="Nusbaum C."/>
            <person name="Birren B."/>
        </authorList>
    </citation>
    <scope>NUCLEOTIDE SEQUENCE [LARGE SCALE GENOMIC DNA]</scope>
    <source>
        <strain evidence="5 6">3_1_6</strain>
    </source>
</reference>
<reference evidence="5 6" key="1">
    <citation type="submission" date="2010-10" db="EMBL/GenBank/DDBJ databases">
        <authorList>
            <consortium name="The Broad Institute Genome Sequencing Platform"/>
            <person name="Ward D."/>
            <person name="Earl A."/>
            <person name="Feldgarden M."/>
            <person name="Young S.K."/>
            <person name="Gargeya S."/>
            <person name="Zeng Q."/>
            <person name="Alvarado L."/>
            <person name="Berlin A."/>
            <person name="Bochicchio J."/>
            <person name="Chapman S.B."/>
            <person name="Chen Z."/>
            <person name="Freedman E."/>
            <person name="Gellesch M."/>
            <person name="Goldberg J."/>
            <person name="Griggs A."/>
            <person name="Gujja S."/>
            <person name="Heilman E."/>
            <person name="Heiman D."/>
            <person name="Howarth C."/>
            <person name="Mehta T."/>
            <person name="Neiman D."/>
            <person name="Pearson M."/>
            <person name="Roberts A."/>
            <person name="Saif S."/>
            <person name="Shea T."/>
            <person name="Shenoy N."/>
            <person name="Sisk P."/>
            <person name="Stolte C."/>
            <person name="Sykes S."/>
            <person name="White J."/>
            <person name="Yandava C."/>
            <person name="Allen-Vercoe E."/>
            <person name="Sibley C."/>
            <person name="Ambrose C.E."/>
            <person name="Strauss J."/>
            <person name="Daigneault M."/>
            <person name="Haas B."/>
            <person name="Nusbaum C."/>
            <person name="Birren B."/>
        </authorList>
    </citation>
    <scope>NUCLEOTIDE SEQUENCE [LARGE SCALE GENOMIC DNA]</scope>
    <source>
        <strain evidence="5 6">3_1_6</strain>
    </source>
</reference>
<organism evidence="5 6">
    <name type="scientific">Bilophila wadsworthia (strain 3_1_6)</name>
    <dbReference type="NCBI Taxonomy" id="563192"/>
    <lineage>
        <taxon>Bacteria</taxon>
        <taxon>Pseudomonadati</taxon>
        <taxon>Thermodesulfobacteriota</taxon>
        <taxon>Desulfovibrionia</taxon>
        <taxon>Desulfovibrionales</taxon>
        <taxon>Desulfovibrionaceae</taxon>
        <taxon>Bilophila</taxon>
    </lineage>
</organism>
<dbReference type="STRING" id="563192.HMPREF0179_00099"/>
<gene>
    <name evidence="5" type="ORF">HMPREF0179_00099</name>
</gene>
<dbReference type="InterPro" id="IPR052172">
    <property type="entry name" value="UxaA_altronate/galactarate_dh"/>
</dbReference>
<dbReference type="GO" id="GO:0016829">
    <property type="term" value="F:lyase activity"/>
    <property type="evidence" value="ECO:0007669"/>
    <property type="project" value="UniProtKB-KW"/>
</dbReference>
<proteinExistence type="inferred from homology"/>
<feature type="domain" description="D-galactarate/Altronate dehydratase second" evidence="3">
    <location>
        <begin position="7"/>
        <end position="132"/>
    </location>
</feature>
<evidence type="ECO:0000259" key="3">
    <source>
        <dbReference type="Pfam" id="PF04295"/>
    </source>
</evidence>
<dbReference type="OrthoDB" id="9804574at2"/>
<dbReference type="HOGENOM" id="CLU_029189_1_0_7"/>
<comment type="similarity">
    <text evidence="1">Belongs to the UxaA family.</text>
</comment>
<accession>E5Y1M8</accession>
<sequence length="385" mass="40584">MLPEIMGYRRPDGRFGIRNHIAVIATMDNANPTVRRICSLVKGCVPFCPGFGRGEMNEDLALHNLLSINTALHPNVYGVIVVALEDQTAEYISGEIAKGGKPVVGFSIEDQGGTVEVAYRAAQAAIQMLHDAGRLRPEPMPWSEFVLGVECGGSDGSSGIVSNPVTGRLADRVIDAGGTVIMSETLELLGGEEMLGRRAVTPEVAAKVKGIIQRTLDYAAEHNLDIMGANPAPDNIAGGLTTIEEKALGAIKKGGTRPLVEVLEEGERPTKKGFVIMDAPAPGVENLTAIVSGGCHAVIFSTGKGNCIGHPVAPVIKISGNPMTVKAMRDNIDVDVSGVINQGLTLDQATDIVQDKLVDVCWGAMTSSDMLGEIETAASRLLRTL</sequence>
<evidence type="ECO:0000259" key="4">
    <source>
        <dbReference type="Pfam" id="PF20629"/>
    </source>
</evidence>
<dbReference type="EMBL" id="ADCP02000002">
    <property type="protein sequence ID" value="EFV46059.1"/>
    <property type="molecule type" value="Genomic_DNA"/>
</dbReference>
<comment type="caution">
    <text evidence="5">The sequence shown here is derived from an EMBL/GenBank/DDBJ whole genome shotgun (WGS) entry which is preliminary data.</text>
</comment>
<dbReference type="Pfam" id="PF20629">
    <property type="entry name" value="GD_AH_C"/>
    <property type="match status" value="1"/>
</dbReference>
<dbReference type="Proteomes" id="UP000006034">
    <property type="component" value="Unassembled WGS sequence"/>
</dbReference>
<name>E5Y1M8_BILW3</name>
<dbReference type="GeneID" id="78087103"/>
<feature type="domain" description="D-galactarate/Altronate dehydratase C-terminal" evidence="4">
    <location>
        <begin position="143"/>
        <end position="379"/>
    </location>
</feature>
<keyword evidence="2" id="KW-0456">Lyase</keyword>
<dbReference type="InterPro" id="IPR007392">
    <property type="entry name" value="GD_AH_second"/>
</dbReference>
<dbReference type="PANTHER" id="PTHR30536:SF5">
    <property type="entry name" value="ALTRONATE DEHYDRATASE"/>
    <property type="match status" value="1"/>
</dbReference>
<dbReference type="GO" id="GO:0019698">
    <property type="term" value="P:D-galacturonate catabolic process"/>
    <property type="evidence" value="ECO:0007669"/>
    <property type="project" value="TreeGrafter"/>
</dbReference>
<protein>
    <submittedName>
        <fullName evidence="5">Uncharacterized protein</fullName>
    </submittedName>
</protein>
<dbReference type="InterPro" id="IPR048332">
    <property type="entry name" value="GD_AH_C"/>
</dbReference>
<evidence type="ECO:0000256" key="1">
    <source>
        <dbReference type="ARBA" id="ARBA00010986"/>
    </source>
</evidence>
<dbReference type="Pfam" id="PF04295">
    <property type="entry name" value="GD_AH_second"/>
    <property type="match status" value="1"/>
</dbReference>
<dbReference type="AlphaFoldDB" id="E5Y1M8"/>
<dbReference type="PANTHER" id="PTHR30536">
    <property type="entry name" value="ALTRONATE/GALACTARATE DEHYDRATASE"/>
    <property type="match status" value="1"/>
</dbReference>
<dbReference type="eggNOG" id="COG2721">
    <property type="taxonomic scope" value="Bacteria"/>
</dbReference>
<evidence type="ECO:0000313" key="6">
    <source>
        <dbReference type="Proteomes" id="UP000006034"/>
    </source>
</evidence>
<evidence type="ECO:0000313" key="5">
    <source>
        <dbReference type="EMBL" id="EFV46059.1"/>
    </source>
</evidence>
<keyword evidence="6" id="KW-1185">Reference proteome</keyword>